<name>A0A0G1TVN5_9BACT</name>
<evidence type="ECO:0000313" key="2">
    <source>
        <dbReference type="Proteomes" id="UP000034739"/>
    </source>
</evidence>
<dbReference type="Proteomes" id="UP000034739">
    <property type="component" value="Unassembled WGS sequence"/>
</dbReference>
<accession>A0A0G1TVN5</accession>
<gene>
    <name evidence="1" type="ORF">UY16_C0066G0009</name>
</gene>
<protein>
    <submittedName>
        <fullName evidence="1">Uncharacterized protein</fullName>
    </submittedName>
</protein>
<comment type="caution">
    <text evidence="1">The sequence shown here is derived from an EMBL/GenBank/DDBJ whole genome shotgun (WGS) entry which is preliminary data.</text>
</comment>
<proteinExistence type="predicted"/>
<organism evidence="1 2">
    <name type="scientific">Candidatus Gottesmanbacteria bacterium GW2011_GWA2_47_9</name>
    <dbReference type="NCBI Taxonomy" id="1618445"/>
    <lineage>
        <taxon>Bacteria</taxon>
        <taxon>Candidatus Gottesmaniibacteriota</taxon>
    </lineage>
</organism>
<dbReference type="AlphaFoldDB" id="A0A0G1TVN5"/>
<reference evidence="1 2" key="1">
    <citation type="journal article" date="2015" name="Nature">
        <title>rRNA introns, odd ribosomes, and small enigmatic genomes across a large radiation of phyla.</title>
        <authorList>
            <person name="Brown C.T."/>
            <person name="Hug L.A."/>
            <person name="Thomas B.C."/>
            <person name="Sharon I."/>
            <person name="Castelle C.J."/>
            <person name="Singh A."/>
            <person name="Wilkins M.J."/>
            <person name="Williams K.H."/>
            <person name="Banfield J.F."/>
        </authorList>
    </citation>
    <scope>NUCLEOTIDE SEQUENCE [LARGE SCALE GENOMIC DNA]</scope>
</reference>
<sequence>MNMGEQGRGDTQRINAQGSLLLKKAAPVFPGTLASKDERIGYAQEVWRQMFGTDPVTDPKYHAALPSLIKGAVPNFDTLVIDAESQLRAQLAKEAAEVARRQQVQTHRTAQLQKEALRNERPRVLVTDDRIPYLSGVYNVDLERIGTLPVLYPQKDRIEPGSVIGYVAPDPKQPGTYHKHFGMVREIRDQQIIMDTTVDMANSTIQSNPDNGTQTVTLSHDLQHPRTIRFLDNEDFVPADVLRKQGIDLPKVEQ</sequence>
<dbReference type="EMBL" id="LCOY01000066">
    <property type="protein sequence ID" value="KKU85922.1"/>
    <property type="molecule type" value="Genomic_DNA"/>
</dbReference>
<evidence type="ECO:0000313" key="1">
    <source>
        <dbReference type="EMBL" id="KKU85922.1"/>
    </source>
</evidence>